<proteinExistence type="predicted"/>
<feature type="compositionally biased region" description="Basic residues" evidence="1">
    <location>
        <begin position="139"/>
        <end position="151"/>
    </location>
</feature>
<dbReference type="Proteomes" id="UP000829999">
    <property type="component" value="Chromosome 25"/>
</dbReference>
<organism evidence="2 3">
    <name type="scientific">Spodoptera frugiperda</name>
    <name type="common">Fall armyworm</name>
    <dbReference type="NCBI Taxonomy" id="7108"/>
    <lineage>
        <taxon>Eukaryota</taxon>
        <taxon>Metazoa</taxon>
        <taxon>Ecdysozoa</taxon>
        <taxon>Arthropoda</taxon>
        <taxon>Hexapoda</taxon>
        <taxon>Insecta</taxon>
        <taxon>Pterygota</taxon>
        <taxon>Neoptera</taxon>
        <taxon>Endopterygota</taxon>
        <taxon>Lepidoptera</taxon>
        <taxon>Glossata</taxon>
        <taxon>Ditrysia</taxon>
        <taxon>Noctuoidea</taxon>
        <taxon>Noctuidae</taxon>
        <taxon>Amphipyrinae</taxon>
        <taxon>Spodoptera</taxon>
    </lineage>
</organism>
<accession>A0A9R0EGH5</accession>
<feature type="compositionally biased region" description="Low complexity" evidence="1">
    <location>
        <begin position="152"/>
        <end position="161"/>
    </location>
</feature>
<evidence type="ECO:0000256" key="1">
    <source>
        <dbReference type="SAM" id="MobiDB-lite"/>
    </source>
</evidence>
<feature type="region of interest" description="Disordered" evidence="1">
    <location>
        <begin position="223"/>
        <end position="253"/>
    </location>
</feature>
<name>A0A9R0EGH5_SPOFR</name>
<reference evidence="3" key="1">
    <citation type="submission" date="2025-08" db="UniProtKB">
        <authorList>
            <consortium name="RefSeq"/>
        </authorList>
    </citation>
    <scope>IDENTIFICATION</scope>
    <source>
        <tissue evidence="3">Whole larval tissue</tissue>
    </source>
</reference>
<gene>
    <name evidence="3" type="primary">LOC118264186</name>
</gene>
<dbReference type="GeneID" id="118264186"/>
<sequence>MSADVLAGVAEEYLRLRSRSGLGRPASGRAPTCPVMLDRPTLSGDQLPTCEPLCCIAYDRRPVGMGDGVACGSLARLSAYFSMRPPAVPVQLVPVSAPLNLPALPPRLSTSSPPSHTADLATHLNNESATSDVAEGAQHRQHLQRQQRRPRATPAAAATAKTRGHASSDNYQVTVYRNVSSNSCQKGEGGHETDEWLGGVRALRDSHVRLVLRQLRHIERLNRALDRTNQHSPHRPRSPRSPQSHRSARSRPR</sequence>
<protein>
    <submittedName>
        <fullName evidence="3">Uncharacterized protein LOC118264186 isoform X4</fullName>
    </submittedName>
</protein>
<dbReference type="RefSeq" id="XP_035432543.2">
    <property type="nucleotide sequence ID" value="XM_035576650.2"/>
</dbReference>
<feature type="region of interest" description="Disordered" evidence="1">
    <location>
        <begin position="129"/>
        <end position="171"/>
    </location>
</feature>
<evidence type="ECO:0000313" key="3">
    <source>
        <dbReference type="RefSeq" id="XP_035432543.2"/>
    </source>
</evidence>
<keyword evidence="2" id="KW-1185">Reference proteome</keyword>
<evidence type="ECO:0000313" key="2">
    <source>
        <dbReference type="Proteomes" id="UP000829999"/>
    </source>
</evidence>
<dbReference type="AlphaFoldDB" id="A0A9R0EGH5"/>